<keyword evidence="6" id="KW-0808">Transferase</keyword>
<dbReference type="UniPathway" id="UPA00378"/>
<dbReference type="SUPFAM" id="SSF57850">
    <property type="entry name" value="RING/U-box"/>
    <property type="match status" value="1"/>
</dbReference>
<keyword evidence="14" id="KW-0496">Mitochondrion</keyword>
<comment type="pathway">
    <text evidence="4">Protein modification; protein ubiquitination.</text>
</comment>
<keyword evidence="12" id="KW-0862">Zinc</keyword>
<evidence type="ECO:0000259" key="21">
    <source>
        <dbReference type="PROSITE" id="PS51292"/>
    </source>
</evidence>
<dbReference type="FunFam" id="3.30.40.10:FF:000262">
    <property type="entry name" value="E3 ubiquitin-protein ligase MARCH5"/>
    <property type="match status" value="1"/>
</dbReference>
<gene>
    <name evidence="22" type="ORF">ALC53_10221</name>
</gene>
<evidence type="ECO:0000256" key="8">
    <source>
        <dbReference type="ARBA" id="ARBA00022723"/>
    </source>
</evidence>
<evidence type="ECO:0000256" key="5">
    <source>
        <dbReference type="ARBA" id="ARBA00012483"/>
    </source>
</evidence>
<dbReference type="EC" id="2.3.2.27" evidence="5"/>
<evidence type="ECO:0000256" key="17">
    <source>
        <dbReference type="ARBA" id="ARBA00043044"/>
    </source>
</evidence>
<keyword evidence="15 20" id="KW-0472">Membrane</keyword>
<evidence type="ECO:0000256" key="3">
    <source>
        <dbReference type="ARBA" id="ARBA00004294"/>
    </source>
</evidence>
<evidence type="ECO:0000256" key="13">
    <source>
        <dbReference type="ARBA" id="ARBA00022989"/>
    </source>
</evidence>
<dbReference type="InterPro" id="IPR055457">
    <property type="entry name" value="OST48_N"/>
</dbReference>
<proteinExistence type="predicted"/>
<evidence type="ECO:0000313" key="23">
    <source>
        <dbReference type="Proteomes" id="UP000078540"/>
    </source>
</evidence>
<comment type="catalytic activity">
    <reaction evidence="1">
        <text>S-ubiquitinyl-[E2 ubiquitin-conjugating enzyme]-L-cysteine + [acceptor protein]-L-lysine = [E2 ubiquitin-conjugating enzyme]-L-cysteine + N(6)-ubiquitinyl-[acceptor protein]-L-lysine.</text>
        <dbReference type="EC" id="2.3.2.27"/>
    </reaction>
</comment>
<evidence type="ECO:0000256" key="20">
    <source>
        <dbReference type="SAM" id="Phobius"/>
    </source>
</evidence>
<dbReference type="Gene3D" id="3.30.40.10">
    <property type="entry name" value="Zinc/RING finger domain, C3HC4 (zinc finger)"/>
    <property type="match status" value="1"/>
</dbReference>
<organism evidence="22 23">
    <name type="scientific">Atta colombica</name>
    <dbReference type="NCBI Taxonomy" id="520822"/>
    <lineage>
        <taxon>Eukaryota</taxon>
        <taxon>Metazoa</taxon>
        <taxon>Ecdysozoa</taxon>
        <taxon>Arthropoda</taxon>
        <taxon>Hexapoda</taxon>
        <taxon>Insecta</taxon>
        <taxon>Pterygota</taxon>
        <taxon>Neoptera</taxon>
        <taxon>Endopterygota</taxon>
        <taxon>Hymenoptera</taxon>
        <taxon>Apocrita</taxon>
        <taxon>Aculeata</taxon>
        <taxon>Formicoidea</taxon>
        <taxon>Formicidae</taxon>
        <taxon>Myrmicinae</taxon>
        <taxon>Atta</taxon>
    </lineage>
</organism>
<feature type="domain" description="RING-CH-type" evidence="21">
    <location>
        <begin position="464"/>
        <end position="533"/>
    </location>
</feature>
<feature type="transmembrane region" description="Helical" evidence="20">
    <location>
        <begin position="557"/>
        <end position="577"/>
    </location>
</feature>
<keyword evidence="10" id="KW-0833">Ubl conjugation pathway</keyword>
<dbReference type="GO" id="GO:0008270">
    <property type="term" value="F:zinc ion binding"/>
    <property type="evidence" value="ECO:0007669"/>
    <property type="project" value="UniProtKB-KW"/>
</dbReference>
<keyword evidence="9" id="KW-0863">Zinc-finger</keyword>
<comment type="subcellular location">
    <subcellularLocation>
        <location evidence="2">Mitochondrion membrane</location>
        <topology evidence="2">Multi-pass membrane protein</topology>
    </subcellularLocation>
    <subcellularLocation>
        <location evidence="3">Mitochondrion outer membrane</location>
    </subcellularLocation>
</comment>
<feature type="transmembrane region" description="Helical" evidence="20">
    <location>
        <begin position="35"/>
        <end position="53"/>
    </location>
</feature>
<dbReference type="CDD" id="cd16701">
    <property type="entry name" value="RING_CH-C4HC3_MARCH5"/>
    <property type="match status" value="1"/>
</dbReference>
<dbReference type="PANTHER" id="PTHR46283">
    <property type="entry name" value="E3 UBIQUITIN-PROTEIN LIGASE MARCH5"/>
    <property type="match status" value="1"/>
</dbReference>
<keyword evidence="7 20" id="KW-0812">Transmembrane</keyword>
<feature type="transmembrane region" description="Helical" evidence="20">
    <location>
        <begin position="694"/>
        <end position="712"/>
    </location>
</feature>
<evidence type="ECO:0000256" key="19">
    <source>
        <dbReference type="ARBA" id="ARBA00043231"/>
    </source>
</evidence>
<evidence type="ECO:0000256" key="9">
    <source>
        <dbReference type="ARBA" id="ARBA00022771"/>
    </source>
</evidence>
<protein>
    <recommendedName>
        <fullName evidence="16">E3 ubiquitin-protein ligase MARCHF5</fullName>
        <ecNumber evidence="5">2.3.2.27</ecNumber>
    </recommendedName>
    <alternativeName>
        <fullName evidence="18">Membrane-associated RING finger protein 5</fullName>
    </alternativeName>
    <alternativeName>
        <fullName evidence="17">Membrane-associated RING-CH protein V</fullName>
    </alternativeName>
    <alternativeName>
        <fullName evidence="19">RING-type E3 ubiquitin transferase MARCHF5</fullName>
    </alternativeName>
</protein>
<evidence type="ECO:0000256" key="16">
    <source>
        <dbReference type="ARBA" id="ARBA00040151"/>
    </source>
</evidence>
<sequence length="751" mass="82980">MTECLPIGITSLIPVVLFGILNTQEICVCYMNDTIMVFIGNLILAIAVISQNLKNLEPMTFHEIFVALLFMGCIFLWIFRAPGFIRGYQSEGDDTSDNTGGNTSVQYVLPRISPLPALPSTHTQHVHTQHTHSDYTLTFKSADDATLQLSKYGEYLYEHLIIFAPTVEEFGGALSVDTITEFIDNGGNVLLAGSSHSGDAVHELASECGLEVDEEGSTVIDHMNYDASDSGQHTTIVADPANLIDAPIIIGSKNIPPLLYQGTGLIADTDNPLILRLLSASTSAYTYYPDQPIKEYPHGVGKNTLLIAALQARNNARVLFSGSLFFFSDEAFTSPIQKGQDGNELVSFCRDTMSDDNMPHISYGLDSRGRIVRIESGITRANIRRLPSIEEALRRLSTNLRSDRQTTDPNNEISDSQAMAPIASLEEDSSQNAWDDVTDHELSVDITDGASSPNQITSSVPSLTPEEDRRYCWVCFATDEDDATAAWVKPCHCRGTTKWVHQGCIQRWVDEKQKGHAGHAVACPQCNTEYIIVYPNMGPLVIVLDTIDTVIFRVCPFIAAGIVVGSIYWTAVTYGAVTVMQVVGHKDGLTMMEQADPLVLLVGLPTIPIMLVLGKMLRWEDQALSFLRRHASKVPILRHFLPSSYTDEDTSIQSEDIPPMNDPVSATRVLCGALLLPTIANLCGRIFFESISSNFQRTLLGGAAFITIKGAFKIYHKQQQYKRQCQRRVMDYTENNVALYKRQQDSESDRS</sequence>
<evidence type="ECO:0000256" key="15">
    <source>
        <dbReference type="ARBA" id="ARBA00023136"/>
    </source>
</evidence>
<evidence type="ECO:0000256" key="18">
    <source>
        <dbReference type="ARBA" id="ARBA00043185"/>
    </source>
</evidence>
<feature type="transmembrane region" description="Helical" evidence="20">
    <location>
        <begin position="597"/>
        <end position="617"/>
    </location>
</feature>
<evidence type="ECO:0000256" key="7">
    <source>
        <dbReference type="ARBA" id="ARBA00022692"/>
    </source>
</evidence>
<evidence type="ECO:0000256" key="4">
    <source>
        <dbReference type="ARBA" id="ARBA00004906"/>
    </source>
</evidence>
<feature type="transmembrane region" description="Helical" evidence="20">
    <location>
        <begin position="669"/>
        <end position="688"/>
    </location>
</feature>
<dbReference type="Proteomes" id="UP000078540">
    <property type="component" value="Unassembled WGS sequence"/>
</dbReference>
<evidence type="ECO:0000313" key="22">
    <source>
        <dbReference type="EMBL" id="KYM79326.1"/>
    </source>
</evidence>
<dbReference type="EMBL" id="KQ976606">
    <property type="protein sequence ID" value="KYM79326.1"/>
    <property type="molecule type" value="Genomic_DNA"/>
</dbReference>
<keyword evidence="8" id="KW-0479">Metal-binding</keyword>
<feature type="transmembrane region" description="Helical" evidence="20">
    <location>
        <begin position="6"/>
        <end position="23"/>
    </location>
</feature>
<evidence type="ECO:0000256" key="2">
    <source>
        <dbReference type="ARBA" id="ARBA00004225"/>
    </source>
</evidence>
<dbReference type="SMART" id="SM00744">
    <property type="entry name" value="RINGv"/>
    <property type="match status" value="1"/>
</dbReference>
<dbReference type="GO" id="GO:0061630">
    <property type="term" value="F:ubiquitin protein ligase activity"/>
    <property type="evidence" value="ECO:0007669"/>
    <property type="project" value="UniProtKB-EC"/>
</dbReference>
<evidence type="ECO:0000256" key="1">
    <source>
        <dbReference type="ARBA" id="ARBA00000900"/>
    </source>
</evidence>
<dbReference type="AlphaFoldDB" id="A0A151I0R4"/>
<keyword evidence="11" id="KW-1000">Mitochondrion outer membrane</keyword>
<evidence type="ECO:0000256" key="11">
    <source>
        <dbReference type="ARBA" id="ARBA00022787"/>
    </source>
</evidence>
<accession>A0A151I0R4</accession>
<dbReference type="GO" id="GO:0005741">
    <property type="term" value="C:mitochondrial outer membrane"/>
    <property type="evidence" value="ECO:0007669"/>
    <property type="project" value="UniProtKB-SubCell"/>
</dbReference>
<evidence type="ECO:0000256" key="12">
    <source>
        <dbReference type="ARBA" id="ARBA00022833"/>
    </source>
</evidence>
<dbReference type="STRING" id="520822.A0A151I0R4"/>
<name>A0A151I0R4_9HYME</name>
<feature type="transmembrane region" description="Helical" evidence="20">
    <location>
        <begin position="59"/>
        <end position="79"/>
    </location>
</feature>
<evidence type="ECO:0000256" key="6">
    <source>
        <dbReference type="ARBA" id="ARBA00022679"/>
    </source>
</evidence>
<dbReference type="InterPro" id="IPR011016">
    <property type="entry name" value="Znf_RING-CH"/>
</dbReference>
<keyword evidence="23" id="KW-1185">Reference proteome</keyword>
<dbReference type="Pfam" id="PF03345">
    <property type="entry name" value="OST48_N"/>
    <property type="match status" value="1"/>
</dbReference>
<evidence type="ECO:0000256" key="14">
    <source>
        <dbReference type="ARBA" id="ARBA00023128"/>
    </source>
</evidence>
<evidence type="ECO:0000256" key="10">
    <source>
        <dbReference type="ARBA" id="ARBA00022786"/>
    </source>
</evidence>
<dbReference type="PROSITE" id="PS51292">
    <property type="entry name" value="ZF_RING_CH"/>
    <property type="match status" value="1"/>
</dbReference>
<dbReference type="Pfam" id="PF12906">
    <property type="entry name" value="RINGv"/>
    <property type="match status" value="1"/>
</dbReference>
<reference evidence="22 23" key="1">
    <citation type="submission" date="2015-09" db="EMBL/GenBank/DDBJ databases">
        <title>Atta colombica WGS genome.</title>
        <authorList>
            <person name="Nygaard S."/>
            <person name="Hu H."/>
            <person name="Boomsma J."/>
            <person name="Zhang G."/>
        </authorList>
    </citation>
    <scope>NUCLEOTIDE SEQUENCE [LARGE SCALE GENOMIC DNA]</scope>
    <source>
        <strain evidence="22">Treedump-2</strain>
        <tissue evidence="22">Whole body</tissue>
    </source>
</reference>
<keyword evidence="13 20" id="KW-1133">Transmembrane helix</keyword>
<dbReference type="InterPro" id="IPR013083">
    <property type="entry name" value="Znf_RING/FYVE/PHD"/>
</dbReference>